<feature type="transmembrane region" description="Helical" evidence="2">
    <location>
        <begin position="153"/>
        <end position="171"/>
    </location>
</feature>
<keyword evidence="2" id="KW-0812">Transmembrane</keyword>
<evidence type="ECO:0000313" key="4">
    <source>
        <dbReference type="Proteomes" id="UP001166304"/>
    </source>
</evidence>
<dbReference type="Proteomes" id="UP001166304">
    <property type="component" value="Unassembled WGS sequence"/>
</dbReference>
<organism evidence="3 4">
    <name type="scientific">Haloarcula salina</name>
    <dbReference type="NCBI Taxonomy" id="1429914"/>
    <lineage>
        <taxon>Archaea</taxon>
        <taxon>Methanobacteriati</taxon>
        <taxon>Methanobacteriota</taxon>
        <taxon>Stenosarchaea group</taxon>
        <taxon>Halobacteria</taxon>
        <taxon>Halobacteriales</taxon>
        <taxon>Haloarculaceae</taxon>
        <taxon>Haloarcula</taxon>
    </lineage>
</organism>
<evidence type="ECO:0000256" key="1">
    <source>
        <dbReference type="SAM" id="MobiDB-lite"/>
    </source>
</evidence>
<evidence type="ECO:0000256" key="2">
    <source>
        <dbReference type="SAM" id="Phobius"/>
    </source>
</evidence>
<evidence type="ECO:0000313" key="3">
    <source>
        <dbReference type="EMBL" id="MBV0903397.1"/>
    </source>
</evidence>
<feature type="transmembrane region" description="Helical" evidence="2">
    <location>
        <begin position="121"/>
        <end position="141"/>
    </location>
</feature>
<keyword evidence="2" id="KW-0472">Membrane</keyword>
<feature type="region of interest" description="Disordered" evidence="1">
    <location>
        <begin position="181"/>
        <end position="202"/>
    </location>
</feature>
<feature type="transmembrane region" description="Helical" evidence="2">
    <location>
        <begin position="88"/>
        <end position="109"/>
    </location>
</feature>
<feature type="transmembrane region" description="Helical" evidence="2">
    <location>
        <begin position="60"/>
        <end position="82"/>
    </location>
</feature>
<comment type="caution">
    <text evidence="3">The sequence shown here is derived from an EMBL/GenBank/DDBJ whole genome shotgun (WGS) entry which is preliminary data.</text>
</comment>
<proteinExistence type="predicted"/>
<keyword evidence="2" id="KW-1133">Transmembrane helix</keyword>
<sequence length="202" mass="20868">MADWREASDPTCPACGEALAATALRCPHCEESLLTEEQVELLDERAAEAIPEVNRSAPRWAVALAGLSLGIAVAPLVLYAVVILVGDLSLPVAAAVLLAGWLGPAGYLSRLRNPSEALARGLYLVVAGVAAVVLAVGYEVLLADGPSVVSEETALVSLLLAVPAALGALVARRAARRAARQARGDPGPIHERFGLDDDGPNN</sequence>
<protein>
    <submittedName>
        <fullName evidence="3">Zinc ribbon domain-containing protein</fullName>
    </submittedName>
</protein>
<gene>
    <name evidence="3" type="ORF">KTS37_16545</name>
</gene>
<keyword evidence="4" id="KW-1185">Reference proteome</keyword>
<dbReference type="AlphaFoldDB" id="A0AA41GAY1"/>
<accession>A0AA41GAY1</accession>
<dbReference type="EMBL" id="JAHQXE010000005">
    <property type="protein sequence ID" value="MBV0903397.1"/>
    <property type="molecule type" value="Genomic_DNA"/>
</dbReference>
<name>A0AA41GAY1_9EURY</name>
<reference evidence="3" key="1">
    <citation type="submission" date="2021-06" db="EMBL/GenBank/DDBJ databases">
        <title>New haloarchaea isolates fom saline soil.</title>
        <authorList>
            <person name="Duran-Viseras A."/>
            <person name="Sanchez-Porro C.S."/>
            <person name="Ventosa A."/>
        </authorList>
    </citation>
    <scope>NUCLEOTIDE SEQUENCE</scope>
    <source>
        <strain evidence="3">JCM 18369</strain>
    </source>
</reference>